<feature type="domain" description="VENN motif-containing" evidence="7">
    <location>
        <begin position="474"/>
        <end position="524"/>
    </location>
</feature>
<gene>
    <name evidence="8" type="ORF">B0188_04555</name>
</gene>
<feature type="compositionally biased region" description="Low complexity" evidence="6">
    <location>
        <begin position="191"/>
        <end position="206"/>
    </location>
</feature>
<dbReference type="AlphaFoldDB" id="A0A1T0B4G2"/>
<evidence type="ECO:0000256" key="1">
    <source>
        <dbReference type="ARBA" id="ARBA00004219"/>
    </source>
</evidence>
<evidence type="ECO:0000313" key="9">
    <source>
        <dbReference type="Proteomes" id="UP000190023"/>
    </source>
</evidence>
<dbReference type="STRING" id="123822.B0188_04555"/>
<feature type="region of interest" description="Disordered" evidence="6">
    <location>
        <begin position="189"/>
        <end position="260"/>
    </location>
</feature>
<keyword evidence="5" id="KW-0175">Coiled coil</keyword>
<protein>
    <recommendedName>
        <fullName evidence="7">VENN motif-containing domain-containing protein</fullName>
    </recommendedName>
</protein>
<dbReference type="OrthoDB" id="5679123at2"/>
<keyword evidence="2" id="KW-0800">Toxin</keyword>
<feature type="coiled-coil region" evidence="5">
    <location>
        <begin position="326"/>
        <end position="353"/>
    </location>
</feature>
<feature type="compositionally biased region" description="Basic and acidic residues" evidence="6">
    <location>
        <begin position="207"/>
        <end position="219"/>
    </location>
</feature>
<feature type="compositionally biased region" description="Polar residues" evidence="6">
    <location>
        <begin position="225"/>
        <end position="235"/>
    </location>
</feature>
<evidence type="ECO:0000256" key="5">
    <source>
        <dbReference type="SAM" id="Coils"/>
    </source>
</evidence>
<comment type="caution">
    <text evidence="8">The sequence shown here is derived from an EMBL/GenBank/DDBJ whole genome shotgun (WGS) entry which is preliminary data.</text>
</comment>
<evidence type="ECO:0000256" key="2">
    <source>
        <dbReference type="ARBA" id="ARBA00022656"/>
    </source>
</evidence>
<dbReference type="GO" id="GO:0090729">
    <property type="term" value="F:toxin activity"/>
    <property type="evidence" value="ECO:0007669"/>
    <property type="project" value="UniProtKB-KW"/>
</dbReference>
<keyword evidence="4" id="KW-0843">Virulence</keyword>
<dbReference type="InterPro" id="IPR006914">
    <property type="entry name" value="VENN_dom"/>
</dbReference>
<evidence type="ECO:0000256" key="6">
    <source>
        <dbReference type="SAM" id="MobiDB-lite"/>
    </source>
</evidence>
<dbReference type="Pfam" id="PF13332">
    <property type="entry name" value="Fil_haemagg_2"/>
    <property type="match status" value="1"/>
</dbReference>
<proteinExistence type="predicted"/>
<name>A0A1T0B4G2_9PAST</name>
<keyword evidence="9" id="KW-1185">Reference proteome</keyword>
<dbReference type="InterPro" id="IPR025157">
    <property type="entry name" value="Hemagglutinin_rpt"/>
</dbReference>
<reference evidence="8 9" key="1">
    <citation type="submission" date="2017-02" db="EMBL/GenBank/DDBJ databases">
        <title>Draft genome sequence of Haemophilus felis CCUG 31170 type strain.</title>
        <authorList>
            <person name="Engstrom-Jakobsson H."/>
            <person name="Salva-Serra F."/>
            <person name="Thorell K."/>
            <person name="Gonzales-Siles L."/>
            <person name="Karlsson R."/>
            <person name="Boulund F."/>
            <person name="Engstrand L."/>
            <person name="Kristiansson E."/>
            <person name="Moore E."/>
        </authorList>
    </citation>
    <scope>NUCLEOTIDE SEQUENCE [LARGE SCALE GENOMIC DNA]</scope>
    <source>
        <strain evidence="8 9">CCUG 31170</strain>
    </source>
</reference>
<sequence>MMIYAGKSHYRQQGKNQSYGTEVGTAFSVGAKTGWSFYAKEGFSKGKQESEGKTYHNSHIDTDTLNISSGKDTALIGATAKAKTIYADIKGHLHIESQQDEHKQNSKQFGLGTKVEFGFGSSWEFSGNASAEGGKSNSKQVNEQAGLFAEEGGYHISADNVHLKGGVIASTNAKNSELTTNKLTFEDIRNSSSHSATSGSISGSYGKEADYHVDNETGEKVSGTYAKNNPNSTTKIVPKAGPKFNPALPMHEQGEDSTATKATLTEGKITLNKDSQPTETTAVALGINTDLSQANKQVEQPKDVNRLLKEQKEISANVGYIATAASNFSNQQAKEAEAEKRKAGEELAKAKASGDVAKIDEKQSAYNEASIKAEAWGEGGSNRRKVDATVAVVGAILAGKTTAQAAVVAVSPELNAQIHEITKDSKTANLFAHAALSAAEFYVAGLDPASGALAGVVGEGRAMLLAEKVFNKQPSELTAEEKGLLKAASQLAGAIAGGVASNSTATAVEGMATAKRAVENNFLSQKEWEELERLSKKKVLTYNEALRVVYLTKKDVNSDKLLSQYQAQFNGGKALSDIETATLLKWVAEYGSRADQTVLLHTPVNAPQIRPDYSDLITKSKKIVSYGNTFESRQAESLKVGLETVAGLGVNNAIINTTGKLGTAILNSDKVAKITHSALVVNSGLNNAGKALVNVAQRYPLTTELSVTGIVNTGYQLSQDRPYNPYDLLQAGFSTALTRNKSLDKQLSINVMLSTLNTENSSDYGWNALGAVSGTIAGSSESNYKFGNKYADYFFKPILSNYMGEYFGDSDRIKEIFFKNRGR</sequence>
<dbReference type="Proteomes" id="UP000190023">
    <property type="component" value="Unassembled WGS sequence"/>
</dbReference>
<dbReference type="GO" id="GO:0003824">
    <property type="term" value="F:catalytic activity"/>
    <property type="evidence" value="ECO:0007669"/>
    <property type="project" value="UniProtKB-ARBA"/>
</dbReference>
<dbReference type="EMBL" id="MUYB01000016">
    <property type="protein sequence ID" value="OOS05083.1"/>
    <property type="molecule type" value="Genomic_DNA"/>
</dbReference>
<keyword evidence="3" id="KW-1266">Target cell cytoplasm</keyword>
<evidence type="ECO:0000259" key="7">
    <source>
        <dbReference type="Pfam" id="PF04829"/>
    </source>
</evidence>
<dbReference type="Pfam" id="PF04829">
    <property type="entry name" value="PT-VENN"/>
    <property type="match status" value="1"/>
</dbReference>
<evidence type="ECO:0000313" key="8">
    <source>
        <dbReference type="EMBL" id="OOS05083.1"/>
    </source>
</evidence>
<organism evidence="8 9">
    <name type="scientific">[Haemophilus] felis</name>
    <dbReference type="NCBI Taxonomy" id="123822"/>
    <lineage>
        <taxon>Bacteria</taxon>
        <taxon>Pseudomonadati</taxon>
        <taxon>Pseudomonadota</taxon>
        <taxon>Gammaproteobacteria</taxon>
        <taxon>Pasteurellales</taxon>
        <taxon>Pasteurellaceae</taxon>
    </lineage>
</organism>
<accession>A0A1T0B4G2</accession>
<evidence type="ECO:0000256" key="4">
    <source>
        <dbReference type="ARBA" id="ARBA00023026"/>
    </source>
</evidence>
<evidence type="ECO:0000256" key="3">
    <source>
        <dbReference type="ARBA" id="ARBA00022913"/>
    </source>
</evidence>
<comment type="subcellular location">
    <subcellularLocation>
        <location evidence="1">Target cell</location>
        <location evidence="1">Target cell cytoplasm</location>
    </subcellularLocation>
</comment>